<gene>
    <name evidence="2" type="ORF">Q8A70_16165</name>
</gene>
<dbReference type="PRINTS" id="PR00081">
    <property type="entry name" value="GDHRDH"/>
</dbReference>
<dbReference type="Proteomes" id="UP001230156">
    <property type="component" value="Unassembled WGS sequence"/>
</dbReference>
<keyword evidence="3" id="KW-1185">Reference proteome</keyword>
<dbReference type="SUPFAM" id="SSF51735">
    <property type="entry name" value="NAD(P)-binding Rossmann-fold domains"/>
    <property type="match status" value="1"/>
</dbReference>
<sequence length="233" mass="24978">MANLLILGASRGLGAALVEGLPRKGDTVFGLSRSEPAWRRRRSAIRRHWIEADLAELGAVQNARREIGKAPVDALIHVAGIWDEAPFEEMHDDEIAEILDVDLRAFLAFSRGLAPNLKRADHAKIIAIGSTNGLDNGDMTAVAYSAAKFGLRGACQALRQHFRKDGIAVTCLSPGSIASEVAYADGVPAALKKHRGKRMPVADIVGMIRCILDLSPAACVKEIAMPALKDADI</sequence>
<organism evidence="2 3">
    <name type="scientific">Dongia sedimenti</name>
    <dbReference type="NCBI Taxonomy" id="3064282"/>
    <lineage>
        <taxon>Bacteria</taxon>
        <taxon>Pseudomonadati</taxon>
        <taxon>Pseudomonadota</taxon>
        <taxon>Alphaproteobacteria</taxon>
        <taxon>Rhodospirillales</taxon>
        <taxon>Dongiaceae</taxon>
        <taxon>Dongia</taxon>
    </lineage>
</organism>
<comment type="similarity">
    <text evidence="1">Belongs to the short-chain dehydrogenases/reductases (SDR) family.</text>
</comment>
<dbReference type="EMBL" id="JAUYVI010000005">
    <property type="protein sequence ID" value="MDQ7249224.1"/>
    <property type="molecule type" value="Genomic_DNA"/>
</dbReference>
<evidence type="ECO:0000313" key="3">
    <source>
        <dbReference type="Proteomes" id="UP001230156"/>
    </source>
</evidence>
<dbReference type="InterPro" id="IPR036291">
    <property type="entry name" value="NAD(P)-bd_dom_sf"/>
</dbReference>
<evidence type="ECO:0000256" key="1">
    <source>
        <dbReference type="ARBA" id="ARBA00006484"/>
    </source>
</evidence>
<proteinExistence type="inferred from homology"/>
<dbReference type="CDD" id="cd05233">
    <property type="entry name" value="SDR_c"/>
    <property type="match status" value="1"/>
</dbReference>
<keyword evidence="2" id="KW-0560">Oxidoreductase</keyword>
<dbReference type="GO" id="GO:0016491">
    <property type="term" value="F:oxidoreductase activity"/>
    <property type="evidence" value="ECO:0007669"/>
    <property type="project" value="UniProtKB-KW"/>
</dbReference>
<name>A0ABU0YNC6_9PROT</name>
<comment type="caution">
    <text evidence="2">The sequence shown here is derived from an EMBL/GenBank/DDBJ whole genome shotgun (WGS) entry which is preliminary data.</text>
</comment>
<protein>
    <submittedName>
        <fullName evidence="2">SDR family oxidoreductase</fullName>
        <ecNumber evidence="2">1.-.-.-</ecNumber>
    </submittedName>
</protein>
<dbReference type="EC" id="1.-.-.-" evidence="2"/>
<dbReference type="PANTHER" id="PTHR42760">
    <property type="entry name" value="SHORT-CHAIN DEHYDROGENASES/REDUCTASES FAMILY MEMBER"/>
    <property type="match status" value="1"/>
</dbReference>
<dbReference type="InterPro" id="IPR002347">
    <property type="entry name" value="SDR_fam"/>
</dbReference>
<evidence type="ECO:0000313" key="2">
    <source>
        <dbReference type="EMBL" id="MDQ7249224.1"/>
    </source>
</evidence>
<dbReference type="Pfam" id="PF00106">
    <property type="entry name" value="adh_short"/>
    <property type="match status" value="1"/>
</dbReference>
<accession>A0ABU0YNC6</accession>
<dbReference type="RefSeq" id="WP_379956978.1">
    <property type="nucleotide sequence ID" value="NZ_JAUYVI010000005.1"/>
</dbReference>
<dbReference type="PANTHER" id="PTHR42760:SF135">
    <property type="entry name" value="BLL7886 PROTEIN"/>
    <property type="match status" value="1"/>
</dbReference>
<reference evidence="3" key="1">
    <citation type="submission" date="2023-08" db="EMBL/GenBank/DDBJ databases">
        <title>Rhodospirillaceae gen. nov., a novel taxon isolated from the Yangtze River Yuezi River estuary sludge.</title>
        <authorList>
            <person name="Ruan L."/>
        </authorList>
    </citation>
    <scope>NUCLEOTIDE SEQUENCE [LARGE SCALE GENOMIC DNA]</scope>
    <source>
        <strain evidence="3">R-7</strain>
    </source>
</reference>
<dbReference type="Gene3D" id="3.40.50.720">
    <property type="entry name" value="NAD(P)-binding Rossmann-like Domain"/>
    <property type="match status" value="1"/>
</dbReference>